<proteinExistence type="predicted"/>
<evidence type="ECO:0000313" key="1">
    <source>
        <dbReference type="EMBL" id="ASF44029.1"/>
    </source>
</evidence>
<name>A0A1Z4BS36_9FLAO</name>
<dbReference type="AlphaFoldDB" id="A0A1Z4BS36"/>
<dbReference type="Proteomes" id="UP000197007">
    <property type="component" value="Chromosome"/>
</dbReference>
<sequence>MKIRAIVNNNNLIDLITNSHNTPFWEITYHWHRMYQAKGIQYQHFVGEITTTYNIPKELISLLDKQCKLVNEGIFSVDEIIGDKIKAFKLKLQNKNACIVNLYIEGDGVDFCIVENN</sequence>
<reference evidence="2" key="1">
    <citation type="submission" date="2017-06" db="EMBL/GenBank/DDBJ databases">
        <title>Complete genome sequence of Capnocytophaga sp. KCOM 1579 (=ChDC OS43) isolated from a human refractory periapical abscess lesion.</title>
        <authorList>
            <person name="Kook J.-K."/>
            <person name="Park S.-N."/>
            <person name="Lim Y.K."/>
            <person name="Roh H."/>
        </authorList>
    </citation>
    <scope>NUCLEOTIDE SEQUENCE [LARGE SCALE GENOMIC DNA]</scope>
    <source>
        <strain evidence="2">ChDC OS43</strain>
    </source>
</reference>
<gene>
    <name evidence="1" type="ORF">CBG49_13545</name>
</gene>
<dbReference type="EMBL" id="CP022022">
    <property type="protein sequence ID" value="ASF44029.1"/>
    <property type="molecule type" value="Genomic_DNA"/>
</dbReference>
<organism evidence="1 2">
    <name type="scientific">Capnocytophaga endodontalis</name>
    <dbReference type="NCBI Taxonomy" id="2708117"/>
    <lineage>
        <taxon>Bacteria</taxon>
        <taxon>Pseudomonadati</taxon>
        <taxon>Bacteroidota</taxon>
        <taxon>Flavobacteriia</taxon>
        <taxon>Flavobacteriales</taxon>
        <taxon>Flavobacteriaceae</taxon>
        <taxon>Capnocytophaga</taxon>
    </lineage>
</organism>
<dbReference type="KEGG" id="capn:CBG49_13545"/>
<evidence type="ECO:0000313" key="2">
    <source>
        <dbReference type="Proteomes" id="UP000197007"/>
    </source>
</evidence>
<keyword evidence="2" id="KW-1185">Reference proteome</keyword>
<protein>
    <submittedName>
        <fullName evidence="1">Uncharacterized protein</fullName>
    </submittedName>
</protein>
<dbReference type="RefSeq" id="WP_088594887.1">
    <property type="nucleotide sequence ID" value="NZ_CP022022.1"/>
</dbReference>
<accession>A0A1Z4BS36</accession>